<dbReference type="AlphaFoldDB" id="A0A285P645"/>
<dbReference type="InterPro" id="IPR001783">
    <property type="entry name" value="Lumazine-bd"/>
</dbReference>
<dbReference type="RefSeq" id="WP_096603539.1">
    <property type="nucleotide sequence ID" value="NZ_OBEN01000017.1"/>
</dbReference>
<protein>
    <recommendedName>
        <fullName evidence="6 10">Riboflavin synthase</fullName>
        <ecNumber evidence="5 10">2.5.1.9</ecNumber>
    </recommendedName>
</protein>
<comment type="catalytic activity">
    <reaction evidence="1">
        <text>2 6,7-dimethyl-8-(1-D-ribityl)lumazine + H(+) = 5-amino-6-(D-ribitylamino)uracil + riboflavin</text>
        <dbReference type="Rhea" id="RHEA:20772"/>
        <dbReference type="ChEBI" id="CHEBI:15378"/>
        <dbReference type="ChEBI" id="CHEBI:15934"/>
        <dbReference type="ChEBI" id="CHEBI:57986"/>
        <dbReference type="ChEBI" id="CHEBI:58201"/>
        <dbReference type="EC" id="2.5.1.9"/>
    </reaction>
</comment>
<evidence type="ECO:0000256" key="5">
    <source>
        <dbReference type="ARBA" id="ARBA00012827"/>
    </source>
</evidence>
<keyword evidence="9" id="KW-0677">Repeat</keyword>
<dbReference type="PANTHER" id="PTHR21098:SF12">
    <property type="entry name" value="RIBOFLAVIN SYNTHASE"/>
    <property type="match status" value="1"/>
</dbReference>
<evidence type="ECO:0000256" key="9">
    <source>
        <dbReference type="ARBA" id="ARBA00022737"/>
    </source>
</evidence>
<evidence type="ECO:0000313" key="13">
    <source>
        <dbReference type="EMBL" id="SNZ16918.1"/>
    </source>
</evidence>
<feature type="repeat" description="Lumazine-binding" evidence="11">
    <location>
        <begin position="1"/>
        <end position="94"/>
    </location>
</feature>
<evidence type="ECO:0000256" key="2">
    <source>
        <dbReference type="ARBA" id="ARBA00002803"/>
    </source>
</evidence>
<evidence type="ECO:0000259" key="12">
    <source>
        <dbReference type="PROSITE" id="PS51177"/>
    </source>
</evidence>
<evidence type="ECO:0000313" key="14">
    <source>
        <dbReference type="Proteomes" id="UP000218627"/>
    </source>
</evidence>
<keyword evidence="7" id="KW-0686">Riboflavin biosynthesis</keyword>
<evidence type="ECO:0000256" key="11">
    <source>
        <dbReference type="PROSITE-ProRule" id="PRU00524"/>
    </source>
</evidence>
<dbReference type="OrthoDB" id="9788537at2"/>
<dbReference type="InterPro" id="IPR017938">
    <property type="entry name" value="Riboflavin_synthase-like_b-brl"/>
</dbReference>
<feature type="repeat" description="Lumazine-binding" evidence="11">
    <location>
        <begin position="95"/>
        <end position="191"/>
    </location>
</feature>
<comment type="function">
    <text evidence="2">Catalyzes the dismutation of two molecules of 6,7-dimethyl-8-ribityllumazine, resulting in the formation of riboflavin and 5-amino-6-(D-ribitylamino)uracil.</text>
</comment>
<reference evidence="14" key="1">
    <citation type="submission" date="2017-09" db="EMBL/GenBank/DDBJ databases">
        <authorList>
            <person name="Varghese N."/>
            <person name="Submissions S."/>
        </authorList>
    </citation>
    <scope>NUCLEOTIDE SEQUENCE [LARGE SCALE GENOMIC DNA]</scope>
    <source>
        <strain evidence="14">DSM 2913</strain>
    </source>
</reference>
<dbReference type="InterPro" id="IPR023366">
    <property type="entry name" value="ATP_synth_asu-like_sf"/>
</dbReference>
<comment type="subunit">
    <text evidence="4">Homotrimer.</text>
</comment>
<dbReference type="GO" id="GO:0009231">
    <property type="term" value="P:riboflavin biosynthetic process"/>
    <property type="evidence" value="ECO:0007669"/>
    <property type="project" value="UniProtKB-KW"/>
</dbReference>
<dbReference type="Pfam" id="PF00677">
    <property type="entry name" value="Lum_binding"/>
    <property type="match status" value="2"/>
</dbReference>
<evidence type="ECO:0000256" key="10">
    <source>
        <dbReference type="NCBIfam" id="TIGR00187"/>
    </source>
</evidence>
<dbReference type="InterPro" id="IPR026017">
    <property type="entry name" value="Lumazine-bd_dom"/>
</dbReference>
<sequence length="207" mass="23099">MFTGLVEDVGEVKALKTSSAGGRLSVKTSLKDIKLGDSVAVNGVCLTVVKIVKDELLFDLSLETLKRSNLGMLSAGDPVNLERALKVGDRLGGHILLGHVDFTSRITYFKSKGDHYELKVYVPDNWLVYFVEKGSVGLDGISLTVNYVERNTISLNIIPHTYENTNLKYKKEGDYVNVEVDVIGKYVVSYLRKIKGKSLERLFEEFF</sequence>
<accession>A0A285P645</accession>
<evidence type="ECO:0000256" key="8">
    <source>
        <dbReference type="ARBA" id="ARBA00022679"/>
    </source>
</evidence>
<dbReference type="PANTHER" id="PTHR21098">
    <property type="entry name" value="RIBOFLAVIN SYNTHASE ALPHA CHAIN"/>
    <property type="match status" value="1"/>
</dbReference>
<organism evidence="13 14">
    <name type="scientific">Hydrogenobacter hydrogenophilus</name>
    <dbReference type="NCBI Taxonomy" id="35835"/>
    <lineage>
        <taxon>Bacteria</taxon>
        <taxon>Pseudomonadati</taxon>
        <taxon>Aquificota</taxon>
        <taxon>Aquificia</taxon>
        <taxon>Aquificales</taxon>
        <taxon>Aquificaceae</taxon>
        <taxon>Hydrogenobacter</taxon>
    </lineage>
</organism>
<dbReference type="CDD" id="cd00402">
    <property type="entry name" value="Riboflavin_synthase_like"/>
    <property type="match status" value="1"/>
</dbReference>
<feature type="domain" description="Lumazine-binding" evidence="12">
    <location>
        <begin position="95"/>
        <end position="191"/>
    </location>
</feature>
<dbReference type="EC" id="2.5.1.9" evidence="5 10"/>
<gene>
    <name evidence="13" type="ORF">SAMN06265353_1735</name>
</gene>
<keyword evidence="14" id="KW-1185">Reference proteome</keyword>
<dbReference type="PIRSF" id="PIRSF000498">
    <property type="entry name" value="Riboflavin_syn_A"/>
    <property type="match status" value="1"/>
</dbReference>
<dbReference type="NCBIfam" id="NF006767">
    <property type="entry name" value="PRK09289.1"/>
    <property type="match status" value="1"/>
</dbReference>
<evidence type="ECO:0000256" key="1">
    <source>
        <dbReference type="ARBA" id="ARBA00000968"/>
    </source>
</evidence>
<evidence type="ECO:0000256" key="4">
    <source>
        <dbReference type="ARBA" id="ARBA00011233"/>
    </source>
</evidence>
<dbReference type="NCBIfam" id="TIGR00187">
    <property type="entry name" value="ribE"/>
    <property type="match status" value="1"/>
</dbReference>
<dbReference type="Proteomes" id="UP000218627">
    <property type="component" value="Unassembled WGS sequence"/>
</dbReference>
<evidence type="ECO:0000256" key="6">
    <source>
        <dbReference type="ARBA" id="ARBA00013950"/>
    </source>
</evidence>
<dbReference type="NCBIfam" id="NF009566">
    <property type="entry name" value="PRK13020.1"/>
    <property type="match status" value="1"/>
</dbReference>
<dbReference type="PROSITE" id="PS51177">
    <property type="entry name" value="LUMAZINE_BIND"/>
    <property type="match status" value="2"/>
</dbReference>
<dbReference type="Gene3D" id="2.40.30.20">
    <property type="match status" value="2"/>
</dbReference>
<evidence type="ECO:0000256" key="3">
    <source>
        <dbReference type="ARBA" id="ARBA00004887"/>
    </source>
</evidence>
<name>A0A285P645_9AQUI</name>
<dbReference type="FunFam" id="2.40.30.20:FF:000004">
    <property type="entry name" value="Riboflavin synthase, alpha subunit"/>
    <property type="match status" value="1"/>
</dbReference>
<dbReference type="GO" id="GO:0004746">
    <property type="term" value="F:riboflavin synthase activity"/>
    <property type="evidence" value="ECO:0007669"/>
    <property type="project" value="UniProtKB-UniRule"/>
</dbReference>
<feature type="domain" description="Lumazine-binding" evidence="12">
    <location>
        <begin position="1"/>
        <end position="94"/>
    </location>
</feature>
<comment type="pathway">
    <text evidence="3">Cofactor biosynthesis; riboflavin biosynthesis; riboflavin from 2-hydroxy-3-oxobutyl phosphate and 5-amino-6-(D-ribitylamino)uracil: step 2/2.</text>
</comment>
<evidence type="ECO:0000256" key="7">
    <source>
        <dbReference type="ARBA" id="ARBA00022619"/>
    </source>
</evidence>
<dbReference type="EMBL" id="OBEN01000017">
    <property type="protein sequence ID" value="SNZ16918.1"/>
    <property type="molecule type" value="Genomic_DNA"/>
</dbReference>
<proteinExistence type="predicted"/>
<dbReference type="SUPFAM" id="SSF63380">
    <property type="entry name" value="Riboflavin synthase domain-like"/>
    <property type="match status" value="2"/>
</dbReference>
<dbReference type="FunFam" id="2.40.30.20:FF:000003">
    <property type="entry name" value="Riboflavin synthase, alpha subunit"/>
    <property type="match status" value="1"/>
</dbReference>
<keyword evidence="8" id="KW-0808">Transferase</keyword>